<evidence type="ECO:0000313" key="1">
    <source>
        <dbReference type="EMBL" id="CAG5005003.1"/>
    </source>
</evidence>
<dbReference type="AlphaFoldDB" id="A0A8S3X6E8"/>
<comment type="caution">
    <text evidence="1">The sequence shown here is derived from an EMBL/GenBank/DDBJ whole genome shotgun (WGS) entry which is preliminary data.</text>
</comment>
<dbReference type="EMBL" id="CAJQZP010000975">
    <property type="protein sequence ID" value="CAG5005003.1"/>
    <property type="molecule type" value="Genomic_DNA"/>
</dbReference>
<proteinExistence type="predicted"/>
<sequence>MNVVKDVKSNIQKIIETKMRLTMLEPSQPQVSYTADTAERIPSPPEIEILALTSAAEDTPITMPADVTSPPAHPVSLVPGPSNSRNIQGEGRRYLLALLHLIVAVSNSGDCDEHHLTEPSASLWQYRRIGCVSKGRGMHVNTSLKLNDLK</sequence>
<organism evidence="1 2">
    <name type="scientific">Parnassius apollo</name>
    <name type="common">Apollo butterfly</name>
    <name type="synonym">Papilio apollo</name>
    <dbReference type="NCBI Taxonomy" id="110799"/>
    <lineage>
        <taxon>Eukaryota</taxon>
        <taxon>Metazoa</taxon>
        <taxon>Ecdysozoa</taxon>
        <taxon>Arthropoda</taxon>
        <taxon>Hexapoda</taxon>
        <taxon>Insecta</taxon>
        <taxon>Pterygota</taxon>
        <taxon>Neoptera</taxon>
        <taxon>Endopterygota</taxon>
        <taxon>Lepidoptera</taxon>
        <taxon>Glossata</taxon>
        <taxon>Ditrysia</taxon>
        <taxon>Papilionoidea</taxon>
        <taxon>Papilionidae</taxon>
        <taxon>Parnassiinae</taxon>
        <taxon>Parnassini</taxon>
        <taxon>Parnassius</taxon>
        <taxon>Parnassius</taxon>
    </lineage>
</organism>
<reference evidence="1" key="1">
    <citation type="submission" date="2021-04" db="EMBL/GenBank/DDBJ databases">
        <authorList>
            <person name="Tunstrom K."/>
        </authorList>
    </citation>
    <scope>NUCLEOTIDE SEQUENCE</scope>
</reference>
<protein>
    <submittedName>
        <fullName evidence="1">(apollo) hypothetical protein</fullName>
    </submittedName>
</protein>
<name>A0A8S3X6E8_PARAO</name>
<keyword evidence="2" id="KW-1185">Reference proteome</keyword>
<accession>A0A8S3X6E8</accession>
<evidence type="ECO:0000313" key="2">
    <source>
        <dbReference type="Proteomes" id="UP000691718"/>
    </source>
</evidence>
<gene>
    <name evidence="1" type="ORF">PAPOLLO_LOCUS14504</name>
</gene>
<dbReference type="Proteomes" id="UP000691718">
    <property type="component" value="Unassembled WGS sequence"/>
</dbReference>